<keyword evidence="3" id="KW-1185">Reference proteome</keyword>
<gene>
    <name evidence="2" type="ORF">NT2_07_01390</name>
</gene>
<dbReference type="Pfam" id="PF00561">
    <property type="entry name" value="Abhydrolase_1"/>
    <property type="match status" value="1"/>
</dbReference>
<dbReference type="AlphaFoldDB" id="U2ZXL6"/>
<evidence type="ECO:0000313" key="2">
    <source>
        <dbReference type="EMBL" id="GAD50139.1"/>
    </source>
</evidence>
<organism evidence="2 3">
    <name type="scientific">Caenibius tardaugens NBRC 16725</name>
    <dbReference type="NCBI Taxonomy" id="1219035"/>
    <lineage>
        <taxon>Bacteria</taxon>
        <taxon>Pseudomonadati</taxon>
        <taxon>Pseudomonadota</taxon>
        <taxon>Alphaproteobacteria</taxon>
        <taxon>Sphingomonadales</taxon>
        <taxon>Erythrobacteraceae</taxon>
        <taxon>Caenibius</taxon>
    </lineage>
</organism>
<accession>U2ZXL6</accession>
<dbReference type="InterPro" id="IPR029058">
    <property type="entry name" value="AB_hydrolase_fold"/>
</dbReference>
<dbReference type="RefSeq" id="WP_021690957.1">
    <property type="nucleotide sequence ID" value="NZ_BASZ01000007.1"/>
</dbReference>
<dbReference type="InterPro" id="IPR051321">
    <property type="entry name" value="PHA/PHB_synthase"/>
</dbReference>
<name>U2ZXL6_9SPHN</name>
<sequence>MRREIDRALQRNIKGLEFLTAPRQTVGAMESDLLIRRGTMAFYRYRPVTDEVYRIPLLMVSPPSNRGYIFDLASGQSFFEFMLQRGYDIYLLDWMPPRADEADLGLEDYVFDFIAQCADYIAKETGEQELTISGYCMGGTLAVLYAALADPGRIANLLCFTTPVDFRHMRLFRAWADEAHFDVDKLVDSLGIIPPELMLGAFDLMRPANRTAGMMHLWANLWNDDFVKSYRMFDRWAAETLPMPGRYFRQIVKDLLWDNALLEGRMRLDGKPVDLGAITAPILSVVAEHDHVVAREGAAPLLTMTGSTDCEEILSKGGHVSVVAGPGAVGRLWPSIDAWLGKRST</sequence>
<evidence type="ECO:0000313" key="3">
    <source>
        <dbReference type="Proteomes" id="UP000016568"/>
    </source>
</evidence>
<dbReference type="eggNOG" id="COG3243">
    <property type="taxonomic scope" value="Bacteria"/>
</dbReference>
<protein>
    <submittedName>
        <fullName evidence="2">Putative hydrolase</fullName>
    </submittedName>
</protein>
<reference evidence="2 3" key="1">
    <citation type="submission" date="2013-09" db="EMBL/GenBank/DDBJ databases">
        <title>Whole genome shotgun sequence of Novosphingobium tardaugens NBRC 16725.</title>
        <authorList>
            <person name="Isaki S."/>
            <person name="Hosoyama A."/>
            <person name="Tsuchikane K."/>
            <person name="Katsumata H."/>
            <person name="Ando Y."/>
            <person name="Yamazaki S."/>
            <person name="Fujita N."/>
        </authorList>
    </citation>
    <scope>NUCLEOTIDE SEQUENCE [LARGE SCALE GENOMIC DNA]</scope>
    <source>
        <strain evidence="2 3">NBRC 16725</strain>
    </source>
</reference>
<dbReference type="KEGG" id="ntd:EGO55_06070"/>
<evidence type="ECO:0000259" key="1">
    <source>
        <dbReference type="Pfam" id="PF00561"/>
    </source>
</evidence>
<dbReference type="Gene3D" id="3.40.50.1820">
    <property type="entry name" value="alpha/beta hydrolase"/>
    <property type="match status" value="1"/>
</dbReference>
<dbReference type="EMBL" id="BASZ01000007">
    <property type="protein sequence ID" value="GAD50139.1"/>
    <property type="molecule type" value="Genomic_DNA"/>
</dbReference>
<keyword evidence="2" id="KW-0378">Hydrolase</keyword>
<dbReference type="InterPro" id="IPR000073">
    <property type="entry name" value="AB_hydrolase_1"/>
</dbReference>
<dbReference type="GO" id="GO:0016787">
    <property type="term" value="F:hydrolase activity"/>
    <property type="evidence" value="ECO:0007669"/>
    <property type="project" value="UniProtKB-KW"/>
</dbReference>
<dbReference type="PANTHER" id="PTHR36837:SF2">
    <property type="entry name" value="POLY(3-HYDROXYALKANOATE) POLYMERASE SUBUNIT PHAC"/>
    <property type="match status" value="1"/>
</dbReference>
<dbReference type="PANTHER" id="PTHR36837">
    <property type="entry name" value="POLY(3-HYDROXYALKANOATE) POLYMERASE SUBUNIT PHAC"/>
    <property type="match status" value="1"/>
</dbReference>
<comment type="caution">
    <text evidence="2">The sequence shown here is derived from an EMBL/GenBank/DDBJ whole genome shotgun (WGS) entry which is preliminary data.</text>
</comment>
<feature type="domain" description="AB hydrolase-1" evidence="1">
    <location>
        <begin position="77"/>
        <end position="320"/>
    </location>
</feature>
<dbReference type="SUPFAM" id="SSF53474">
    <property type="entry name" value="alpha/beta-Hydrolases"/>
    <property type="match status" value="1"/>
</dbReference>
<dbReference type="Proteomes" id="UP000016568">
    <property type="component" value="Unassembled WGS sequence"/>
</dbReference>
<proteinExistence type="predicted"/>
<dbReference type="OrthoDB" id="9767934at2"/>